<evidence type="ECO:0000313" key="4">
    <source>
        <dbReference type="Proteomes" id="UP000619260"/>
    </source>
</evidence>
<name>A0A8J3YWN6_9ACTN</name>
<accession>A0A8J3YWN6</accession>
<keyword evidence="2" id="KW-0812">Transmembrane</keyword>
<evidence type="ECO:0000313" key="3">
    <source>
        <dbReference type="EMBL" id="GIJ52067.1"/>
    </source>
</evidence>
<gene>
    <name evidence="3" type="ORF">Val02_89530</name>
</gene>
<evidence type="ECO:0000256" key="1">
    <source>
        <dbReference type="SAM" id="MobiDB-lite"/>
    </source>
</evidence>
<proteinExistence type="predicted"/>
<evidence type="ECO:0000256" key="2">
    <source>
        <dbReference type="SAM" id="Phobius"/>
    </source>
</evidence>
<keyword evidence="2" id="KW-1133">Transmembrane helix</keyword>
<comment type="caution">
    <text evidence="3">The sequence shown here is derived from an EMBL/GenBank/DDBJ whole genome shotgun (WGS) entry which is preliminary data.</text>
</comment>
<keyword evidence="4" id="KW-1185">Reference proteome</keyword>
<organism evidence="3 4">
    <name type="scientific">Virgisporangium aliadipatigenens</name>
    <dbReference type="NCBI Taxonomy" id="741659"/>
    <lineage>
        <taxon>Bacteria</taxon>
        <taxon>Bacillati</taxon>
        <taxon>Actinomycetota</taxon>
        <taxon>Actinomycetes</taxon>
        <taxon>Micromonosporales</taxon>
        <taxon>Micromonosporaceae</taxon>
        <taxon>Virgisporangium</taxon>
    </lineage>
</organism>
<keyword evidence="2" id="KW-0472">Membrane</keyword>
<feature type="region of interest" description="Disordered" evidence="1">
    <location>
        <begin position="91"/>
        <end position="111"/>
    </location>
</feature>
<sequence>MYLRRLGALDVSIIETLVIFVGIPAGVIALIVGLVFGGSARRARRYRPGRPFDFTPVWFLSAPEQQVAAAAVASDRHAVSGANRLALSKAEVSATAGNPPQDVTGGASDRW</sequence>
<dbReference type="RefSeq" id="WP_203905464.1">
    <property type="nucleotide sequence ID" value="NZ_BOPF01000063.1"/>
</dbReference>
<feature type="transmembrane region" description="Helical" evidence="2">
    <location>
        <begin position="12"/>
        <end position="37"/>
    </location>
</feature>
<dbReference type="AlphaFoldDB" id="A0A8J3YWN6"/>
<dbReference type="EMBL" id="BOPF01000063">
    <property type="protein sequence ID" value="GIJ52067.1"/>
    <property type="molecule type" value="Genomic_DNA"/>
</dbReference>
<reference evidence="3" key="1">
    <citation type="submission" date="2021-01" db="EMBL/GenBank/DDBJ databases">
        <title>Whole genome shotgun sequence of Virgisporangium aliadipatigenens NBRC 105644.</title>
        <authorList>
            <person name="Komaki H."/>
            <person name="Tamura T."/>
        </authorList>
    </citation>
    <scope>NUCLEOTIDE SEQUENCE</scope>
    <source>
        <strain evidence="3">NBRC 105644</strain>
    </source>
</reference>
<dbReference type="Proteomes" id="UP000619260">
    <property type="component" value="Unassembled WGS sequence"/>
</dbReference>
<protein>
    <submittedName>
        <fullName evidence="3">Uncharacterized protein</fullName>
    </submittedName>
</protein>